<feature type="repeat" description="ANK" evidence="3">
    <location>
        <begin position="702"/>
        <end position="734"/>
    </location>
</feature>
<feature type="repeat" description="ANK" evidence="3">
    <location>
        <begin position="937"/>
        <end position="969"/>
    </location>
</feature>
<proteinExistence type="predicted"/>
<dbReference type="InterPro" id="IPR002110">
    <property type="entry name" value="Ankyrin_rpt"/>
</dbReference>
<evidence type="ECO:0000313" key="6">
    <source>
        <dbReference type="EMBL" id="ERF75803.1"/>
    </source>
</evidence>
<keyword evidence="2 3" id="KW-0040">ANK repeat</keyword>
<organism evidence="6 7">
    <name type="scientific">Endocarpon pusillum (strain Z07020 / HMAS-L-300199)</name>
    <name type="common">Lichen-forming fungus</name>
    <dbReference type="NCBI Taxonomy" id="1263415"/>
    <lineage>
        <taxon>Eukaryota</taxon>
        <taxon>Fungi</taxon>
        <taxon>Dikarya</taxon>
        <taxon>Ascomycota</taxon>
        <taxon>Pezizomycotina</taxon>
        <taxon>Eurotiomycetes</taxon>
        <taxon>Chaetothyriomycetidae</taxon>
        <taxon>Verrucariales</taxon>
        <taxon>Verrucariaceae</taxon>
        <taxon>Endocarpon</taxon>
    </lineage>
</organism>
<dbReference type="Gene3D" id="3.40.50.300">
    <property type="entry name" value="P-loop containing nucleotide triphosphate hydrolases"/>
    <property type="match status" value="1"/>
</dbReference>
<dbReference type="Pfam" id="PF24883">
    <property type="entry name" value="NPHP3_N"/>
    <property type="match status" value="1"/>
</dbReference>
<feature type="repeat" description="ANK" evidence="3">
    <location>
        <begin position="1200"/>
        <end position="1232"/>
    </location>
</feature>
<feature type="repeat" description="ANK" evidence="3">
    <location>
        <begin position="1300"/>
        <end position="1332"/>
    </location>
</feature>
<name>U1GTR0_ENDPU</name>
<dbReference type="InterPro" id="IPR056884">
    <property type="entry name" value="NPHP3-like_N"/>
</dbReference>
<dbReference type="PANTHER" id="PTHR24166">
    <property type="entry name" value="ROLLING PEBBLES, ISOFORM B"/>
    <property type="match status" value="1"/>
</dbReference>
<feature type="domain" description="GPI inositol-deacylase winged helix" evidence="4">
    <location>
        <begin position="478"/>
        <end position="551"/>
    </location>
</feature>
<dbReference type="EMBL" id="KE720798">
    <property type="protein sequence ID" value="ERF75803.1"/>
    <property type="molecule type" value="Genomic_DNA"/>
</dbReference>
<accession>U1GTR0</accession>
<protein>
    <submittedName>
        <fullName evidence="6">Uncharacterized protein</fullName>
    </submittedName>
</protein>
<dbReference type="PRINTS" id="PR01415">
    <property type="entry name" value="ANKYRIN"/>
</dbReference>
<dbReference type="InterPro" id="IPR054471">
    <property type="entry name" value="GPIID_WHD"/>
</dbReference>
<dbReference type="OrthoDB" id="5421817at2759"/>
<evidence type="ECO:0000256" key="1">
    <source>
        <dbReference type="ARBA" id="ARBA00022737"/>
    </source>
</evidence>
<dbReference type="Pfam" id="PF00023">
    <property type="entry name" value="Ank"/>
    <property type="match status" value="2"/>
</dbReference>
<feature type="repeat" description="ANK" evidence="3">
    <location>
        <begin position="1128"/>
        <end position="1160"/>
    </location>
</feature>
<feature type="repeat" description="ANK" evidence="3">
    <location>
        <begin position="970"/>
        <end position="1002"/>
    </location>
</feature>
<keyword evidence="1" id="KW-0677">Repeat</keyword>
<feature type="repeat" description="ANK" evidence="3">
    <location>
        <begin position="742"/>
        <end position="770"/>
    </location>
</feature>
<feature type="repeat" description="ANK" evidence="3">
    <location>
        <begin position="1167"/>
        <end position="1199"/>
    </location>
</feature>
<feature type="repeat" description="ANK" evidence="3">
    <location>
        <begin position="669"/>
        <end position="701"/>
    </location>
</feature>
<dbReference type="InterPro" id="IPR036770">
    <property type="entry name" value="Ankyrin_rpt-contain_sf"/>
</dbReference>
<dbReference type="PROSITE" id="PS50088">
    <property type="entry name" value="ANK_REPEAT"/>
    <property type="match status" value="17"/>
</dbReference>
<feature type="repeat" description="ANK" evidence="3">
    <location>
        <begin position="1233"/>
        <end position="1265"/>
    </location>
</feature>
<dbReference type="InterPro" id="IPR050889">
    <property type="entry name" value="Dendritic_Spine_Reg/Scaffold"/>
</dbReference>
<dbReference type="SUPFAM" id="SSF52540">
    <property type="entry name" value="P-loop containing nucleoside triphosphate hydrolases"/>
    <property type="match status" value="1"/>
</dbReference>
<evidence type="ECO:0000313" key="7">
    <source>
        <dbReference type="Proteomes" id="UP000019373"/>
    </source>
</evidence>
<feature type="repeat" description="ANK" evidence="3">
    <location>
        <begin position="1266"/>
        <end position="1298"/>
    </location>
</feature>
<evidence type="ECO:0000259" key="5">
    <source>
        <dbReference type="Pfam" id="PF24883"/>
    </source>
</evidence>
<dbReference type="HOGENOM" id="CLU_000288_34_23_1"/>
<dbReference type="PANTHER" id="PTHR24166:SF48">
    <property type="entry name" value="PROTEIN VAPYRIN"/>
    <property type="match status" value="1"/>
</dbReference>
<dbReference type="RefSeq" id="XP_007786961.1">
    <property type="nucleotide sequence ID" value="XM_007788771.1"/>
</dbReference>
<dbReference type="Proteomes" id="UP000019373">
    <property type="component" value="Unassembled WGS sequence"/>
</dbReference>
<feature type="domain" description="Nephrocystin 3-like N-terminal" evidence="5">
    <location>
        <begin position="202"/>
        <end position="364"/>
    </location>
</feature>
<dbReference type="Gene3D" id="1.25.40.20">
    <property type="entry name" value="Ankyrin repeat-containing domain"/>
    <property type="match status" value="8"/>
</dbReference>
<dbReference type="GeneID" id="19236688"/>
<reference evidence="7" key="1">
    <citation type="journal article" date="2014" name="BMC Genomics">
        <title>Genome characteristics reveal the impact of lichenization on lichen-forming fungus Endocarpon pusillum Hedwig (Verrucariales, Ascomycota).</title>
        <authorList>
            <person name="Wang Y.-Y."/>
            <person name="Liu B."/>
            <person name="Zhang X.-Y."/>
            <person name="Zhou Q.-M."/>
            <person name="Zhang T."/>
            <person name="Li H."/>
            <person name="Yu Y.-F."/>
            <person name="Zhang X.-L."/>
            <person name="Hao X.-Y."/>
            <person name="Wang M."/>
            <person name="Wang L."/>
            <person name="Wei J.-C."/>
        </authorList>
    </citation>
    <scope>NUCLEOTIDE SEQUENCE [LARGE SCALE GENOMIC DNA]</scope>
    <source>
        <strain evidence="7">Z07020 / HMAS-L-300199</strain>
    </source>
</reference>
<dbReference type="PROSITE" id="PS50297">
    <property type="entry name" value="ANK_REP_REGION"/>
    <property type="match status" value="17"/>
</dbReference>
<feature type="repeat" description="ANK" evidence="3">
    <location>
        <begin position="837"/>
        <end position="869"/>
    </location>
</feature>
<dbReference type="Pfam" id="PF12796">
    <property type="entry name" value="Ank_2"/>
    <property type="match status" value="5"/>
</dbReference>
<dbReference type="SMART" id="SM00248">
    <property type="entry name" value="ANK"/>
    <property type="match status" value="21"/>
</dbReference>
<evidence type="ECO:0000256" key="3">
    <source>
        <dbReference type="PROSITE-ProRule" id="PRU00023"/>
    </source>
</evidence>
<feature type="repeat" description="ANK" evidence="3">
    <location>
        <begin position="1003"/>
        <end position="1035"/>
    </location>
</feature>
<feature type="repeat" description="ANK" evidence="3">
    <location>
        <begin position="870"/>
        <end position="902"/>
    </location>
</feature>
<evidence type="ECO:0000259" key="4">
    <source>
        <dbReference type="Pfam" id="PF22939"/>
    </source>
</evidence>
<feature type="repeat" description="ANK" evidence="3">
    <location>
        <begin position="1090"/>
        <end position="1127"/>
    </location>
</feature>
<dbReference type="eggNOG" id="KOG4177">
    <property type="taxonomic scope" value="Eukaryota"/>
</dbReference>
<dbReference type="Pfam" id="PF22939">
    <property type="entry name" value="WHD_GPIID"/>
    <property type="match status" value="1"/>
</dbReference>
<dbReference type="InterPro" id="IPR027417">
    <property type="entry name" value="P-loop_NTPase"/>
</dbReference>
<dbReference type="SUPFAM" id="SSF48403">
    <property type="entry name" value="Ankyrin repeat"/>
    <property type="match status" value="2"/>
</dbReference>
<sequence length="1360" mass="151600">MEPVTVVGLIASIIPIINATQKAIKYLNDVKDAPKDRAMLAREATNQLALLTDLRYRVEEAKSTEPWFTGVRSLGSEGGPLTQFQEAMEKLAMKLKPESGLRKLGKTLVWTLDKNDIHHVLSKIERLKTLVGFALQDDQFKLSLAIKDDLTDVKDHMLESKKGITKLKQRHEDLEYKEIMAWISSLNFSSKQNDFFSRRQEGTGEWLLGDGSFQKWLHADRGVLWCPGLPGAGKTILASIVVDYLNQRFERENVAIAYIYCNYKEQEDQTAPNLIASLFQQLIRRNHPISDEIRSLCNQHREEGTRPTVGEWSKLIQSEVSRLSGVFIIIDALDECPESKGIRDNFLAEIRKLEQSTHLLVTSRHISSIEREFETASRLEIRATDEDVRRYVEGRINSEVRLKRHVNAAPDLGSSITSTVVQKAKGMFLLAQLHMDSLAKKHNRRDVRDALDKLPRELDETYHEALQRVRSQDEEDVRLAERVLYWISYVFTPLTVPQIQHALAVQAGDPDLDEDAFPDEDLLVSVCAGLVTVEQGSNIIRLVHYTTQEYFERIRRTQFPDAQRNIAIRGNGVPVAQVPFLRYVGVYWGDHTRDAMEQSVKDLTWNFLGRPIPVICCNQVLHFVKYQHFYSGHSVAKTSRWCAVATFGLVEIVQLLLDEGIDVDTKEYSGMTPLHLASQSGQEAMVQLLLEKGVNPAERDFHEQTALHIAVQNGHEAVVKLLLENGAEVDMKEAKSFLYSPPLHYAVFRKHEAIMRLLLEKGADTNARDWEGNAALHQAAQRGDEVIVRLLLEKGADINARDKKGNRALHQATRRGDEVIVRLLLEKGADINARDGEGDTALHKAAGWGYKIMVRLLLEKGAEVKEKDGNGRSALYLAVAFNHEAVVRLLLEHTGEQSKSEKWLATAQLRSAVDSGDKTAIQFLLEKGADINMVCVPAHSLLHLAIARENRAVVELLMENGINIAAIDEEGRTALHWAAARGVETVVQLLLENGADITAEDHRKMTALHWAAEGNYEPVVRLLLKKGASANAEDEVGRSVLISAMRSHPTEYSDDWMILGGVREITEKARKPVVELLLENGAETSVKTKDGETALHYAMRLPLNQRAEVEVVQLLLEKEIDITARDIFGETALSIAAEHNDEAAVRLLLEHGADVNTRHWFGDEFVGEMTPLHLAADCGSEAVVRLLLEKGADINAKDEVGEGALVTAVRARREVIVELLLEKGADINAVKEYGKGVLATAVKAGKEVIVELLLEKGADINAENENEEGILAIAARAGKEVIAELLLEKGADINTKHGCREGTALHHAASEGCVNMAQYLLKRGADINAEDEDGRTALDWASDAGHEMMVLFLTPLTSNS</sequence>
<keyword evidence="7" id="KW-1185">Reference proteome</keyword>
<evidence type="ECO:0000256" key="2">
    <source>
        <dbReference type="ARBA" id="ARBA00023043"/>
    </source>
</evidence>
<dbReference type="OMA" id="TKNGHHE"/>
<feature type="repeat" description="ANK" evidence="3">
    <location>
        <begin position="804"/>
        <end position="836"/>
    </location>
</feature>
<gene>
    <name evidence="6" type="ORF">EPUS_01633</name>
</gene>
<feature type="repeat" description="ANK" evidence="3">
    <location>
        <begin position="771"/>
        <end position="803"/>
    </location>
</feature>
<dbReference type="Pfam" id="PF13637">
    <property type="entry name" value="Ank_4"/>
    <property type="match status" value="1"/>
</dbReference>